<dbReference type="PANTHER" id="PTHR43895:SF65">
    <property type="entry name" value="CBL-INTERACTING PROTEIN KINASE 21"/>
    <property type="match status" value="1"/>
</dbReference>
<evidence type="ECO:0000256" key="4">
    <source>
        <dbReference type="ARBA" id="ARBA00022777"/>
    </source>
</evidence>
<dbReference type="Gene3D" id="1.10.510.10">
    <property type="entry name" value="Transferase(Phosphotransferase) domain 1"/>
    <property type="match status" value="1"/>
</dbReference>
<evidence type="ECO:0000256" key="5">
    <source>
        <dbReference type="ARBA" id="ARBA00022840"/>
    </source>
</evidence>
<keyword evidence="5" id="KW-0067">ATP-binding</keyword>
<keyword evidence="4 7" id="KW-0418">Kinase</keyword>
<dbReference type="InterPro" id="IPR011009">
    <property type="entry name" value="Kinase-like_dom_sf"/>
</dbReference>
<keyword evidence="8" id="KW-1185">Reference proteome</keyword>
<dbReference type="GO" id="GO:0004674">
    <property type="term" value="F:protein serine/threonine kinase activity"/>
    <property type="evidence" value="ECO:0007669"/>
    <property type="project" value="UniProtKB-KW"/>
</dbReference>
<protein>
    <submittedName>
        <fullName evidence="7">Non-specific serine/threonine protein kinase</fullName>
    </submittedName>
</protein>
<keyword evidence="3" id="KW-0547">Nucleotide-binding</keyword>
<dbReference type="PROSITE" id="PS50011">
    <property type="entry name" value="PROTEIN_KINASE_DOM"/>
    <property type="match status" value="1"/>
</dbReference>
<feature type="domain" description="Protein kinase" evidence="6">
    <location>
        <begin position="1"/>
        <end position="128"/>
    </location>
</feature>
<dbReference type="SUPFAM" id="SSF56112">
    <property type="entry name" value="Protein kinase-like (PK-like)"/>
    <property type="match status" value="1"/>
</dbReference>
<dbReference type="Proteomes" id="UP001604277">
    <property type="component" value="Unassembled WGS sequence"/>
</dbReference>
<sequence>MRRGDTNSGTGDSESAHHLAHARHTLSTLRSLSQKRNPLGMNFNLTVYSIDVVPHGLEEDGLLHTTCGSPNYVVPEIISNRGYDGATSDTWSCGVILYVILTGYLPFDDRNMAVLYQKITAIQSNGIA</sequence>
<evidence type="ECO:0000256" key="1">
    <source>
        <dbReference type="ARBA" id="ARBA00022527"/>
    </source>
</evidence>
<organism evidence="7 8">
    <name type="scientific">Forsythia ovata</name>
    <dbReference type="NCBI Taxonomy" id="205694"/>
    <lineage>
        <taxon>Eukaryota</taxon>
        <taxon>Viridiplantae</taxon>
        <taxon>Streptophyta</taxon>
        <taxon>Embryophyta</taxon>
        <taxon>Tracheophyta</taxon>
        <taxon>Spermatophyta</taxon>
        <taxon>Magnoliopsida</taxon>
        <taxon>eudicotyledons</taxon>
        <taxon>Gunneridae</taxon>
        <taxon>Pentapetalae</taxon>
        <taxon>asterids</taxon>
        <taxon>lamiids</taxon>
        <taxon>Lamiales</taxon>
        <taxon>Oleaceae</taxon>
        <taxon>Forsythieae</taxon>
        <taxon>Forsythia</taxon>
    </lineage>
</organism>
<evidence type="ECO:0000259" key="6">
    <source>
        <dbReference type="PROSITE" id="PS50011"/>
    </source>
</evidence>
<comment type="caution">
    <text evidence="7">The sequence shown here is derived from an EMBL/GenBank/DDBJ whole genome shotgun (WGS) entry which is preliminary data.</text>
</comment>
<evidence type="ECO:0000313" key="8">
    <source>
        <dbReference type="Proteomes" id="UP001604277"/>
    </source>
</evidence>
<evidence type="ECO:0000256" key="2">
    <source>
        <dbReference type="ARBA" id="ARBA00022679"/>
    </source>
</evidence>
<gene>
    <name evidence="7" type="ORF">Fot_20106</name>
</gene>
<dbReference type="EMBL" id="JBFOLJ010000005">
    <property type="protein sequence ID" value="KAL2538715.1"/>
    <property type="molecule type" value="Genomic_DNA"/>
</dbReference>
<evidence type="ECO:0000313" key="7">
    <source>
        <dbReference type="EMBL" id="KAL2538715.1"/>
    </source>
</evidence>
<accession>A0ABD1VQS4</accession>
<dbReference type="AlphaFoldDB" id="A0ABD1VQS4"/>
<dbReference type="InterPro" id="IPR000719">
    <property type="entry name" value="Prot_kinase_dom"/>
</dbReference>
<proteinExistence type="predicted"/>
<dbReference type="PANTHER" id="PTHR43895">
    <property type="entry name" value="CALCIUM/CALMODULIN-DEPENDENT PROTEIN KINASE KINASE-RELATED"/>
    <property type="match status" value="1"/>
</dbReference>
<keyword evidence="1 7" id="KW-0723">Serine/threonine-protein kinase</keyword>
<name>A0ABD1VQS4_9LAMI</name>
<keyword evidence="2" id="KW-0808">Transferase</keyword>
<evidence type="ECO:0000256" key="3">
    <source>
        <dbReference type="ARBA" id="ARBA00022741"/>
    </source>
</evidence>
<reference evidence="8" key="1">
    <citation type="submission" date="2024-07" db="EMBL/GenBank/DDBJ databases">
        <title>Two chromosome-level genome assemblies of Korean endemic species Abeliophyllum distichum and Forsythia ovata (Oleaceae).</title>
        <authorList>
            <person name="Jang H."/>
        </authorList>
    </citation>
    <scope>NUCLEOTIDE SEQUENCE [LARGE SCALE GENOMIC DNA]</scope>
</reference>
<dbReference type="Pfam" id="PF00069">
    <property type="entry name" value="Pkinase"/>
    <property type="match status" value="1"/>
</dbReference>
<dbReference type="GO" id="GO:0005524">
    <property type="term" value="F:ATP binding"/>
    <property type="evidence" value="ECO:0007669"/>
    <property type="project" value="UniProtKB-KW"/>
</dbReference>